<evidence type="ECO:0000259" key="4">
    <source>
        <dbReference type="PROSITE" id="PS50893"/>
    </source>
</evidence>
<dbReference type="InterPro" id="IPR003593">
    <property type="entry name" value="AAA+_ATPase"/>
</dbReference>
<protein>
    <submittedName>
        <fullName evidence="5">ABC transporter, ATP-binding protein</fullName>
    </submittedName>
</protein>
<gene>
    <name evidence="5" type="ORF">HMPREF0322_04302</name>
</gene>
<comment type="caution">
    <text evidence="5">The sequence shown here is derived from an EMBL/GenBank/DDBJ whole genome shotgun (WGS) entry which is preliminary data.</text>
</comment>
<evidence type="ECO:0000256" key="3">
    <source>
        <dbReference type="ARBA" id="ARBA00022840"/>
    </source>
</evidence>
<sequence>MKGRDSMNIQVEVQNVSLQYKNFPALKNISFTLAESKIYGLIGRNGAGKTSLLSLLASFREPTSGKILINGEEPFENPSVMEQVCFIYEKDYKDESEDVSTLLETAERYRSHYDKDYAHKLMQRFKLPMNKPLKSLSRGMQSVFNVVTGLASRCPITILDEAYLGMDAPTREIFYQELLADQENHPRIFILSTHLVSEMDYLFDKVLILDRGSLILQENYEDFISRGSSLTGPAEVVDEFVHSLQKLNEQKLGNTKSVMIYDTLSEGQQRAAQAKGLQIGPVSLQELFIHLTKEEE</sequence>
<dbReference type="PANTHER" id="PTHR42939:SF1">
    <property type="entry name" value="ABC TRANSPORTER ATP-BINDING PROTEIN ALBC-RELATED"/>
    <property type="match status" value="1"/>
</dbReference>
<keyword evidence="1" id="KW-0813">Transport</keyword>
<reference evidence="5 6" key="1">
    <citation type="submission" date="2011-08" db="EMBL/GenBank/DDBJ databases">
        <authorList>
            <person name="Weinstock G."/>
            <person name="Sodergren E."/>
            <person name="Clifton S."/>
            <person name="Fulton L."/>
            <person name="Fulton B."/>
            <person name="Courtney L."/>
            <person name="Fronick C."/>
            <person name="Harrison M."/>
            <person name="Strong C."/>
            <person name="Farmer C."/>
            <person name="Delahaunty K."/>
            <person name="Markovic C."/>
            <person name="Hall O."/>
            <person name="Minx P."/>
            <person name="Tomlinson C."/>
            <person name="Mitreva M."/>
            <person name="Hou S."/>
            <person name="Chen J."/>
            <person name="Wollam A."/>
            <person name="Pepin K.H."/>
            <person name="Johnson M."/>
            <person name="Bhonagiri V."/>
            <person name="Zhang X."/>
            <person name="Suruliraj S."/>
            <person name="Warren W."/>
            <person name="Chinwalla A."/>
            <person name="Mardis E.R."/>
            <person name="Wilson R.K."/>
        </authorList>
    </citation>
    <scope>NUCLEOTIDE SEQUENCE [LARGE SCALE GENOMIC DNA]</scope>
    <source>
        <strain evidence="5 6">DP7</strain>
    </source>
</reference>
<dbReference type="Pfam" id="PF00005">
    <property type="entry name" value="ABC_tran"/>
    <property type="match status" value="1"/>
</dbReference>
<organism evidence="5 6">
    <name type="scientific">Desulfitobacterium hafniense DP7</name>
    <dbReference type="NCBI Taxonomy" id="537010"/>
    <lineage>
        <taxon>Bacteria</taxon>
        <taxon>Bacillati</taxon>
        <taxon>Bacillota</taxon>
        <taxon>Clostridia</taxon>
        <taxon>Eubacteriales</taxon>
        <taxon>Desulfitobacteriaceae</taxon>
        <taxon>Desulfitobacterium</taxon>
    </lineage>
</organism>
<dbReference type="GO" id="GO:0005524">
    <property type="term" value="F:ATP binding"/>
    <property type="evidence" value="ECO:0007669"/>
    <property type="project" value="UniProtKB-KW"/>
</dbReference>
<dbReference type="InterPro" id="IPR051782">
    <property type="entry name" value="ABC_Transporter_VariousFunc"/>
</dbReference>
<feature type="domain" description="ABC transporter" evidence="4">
    <location>
        <begin position="11"/>
        <end position="236"/>
    </location>
</feature>
<evidence type="ECO:0000313" key="5">
    <source>
        <dbReference type="EMBL" id="EHL04996.1"/>
    </source>
</evidence>
<dbReference type="PANTHER" id="PTHR42939">
    <property type="entry name" value="ABC TRANSPORTER ATP-BINDING PROTEIN ALBC-RELATED"/>
    <property type="match status" value="1"/>
</dbReference>
<keyword evidence="2" id="KW-0547">Nucleotide-binding</keyword>
<dbReference type="HOGENOM" id="CLU_000604_1_2_9"/>
<dbReference type="AlphaFoldDB" id="G9XTJ5"/>
<evidence type="ECO:0000256" key="1">
    <source>
        <dbReference type="ARBA" id="ARBA00022448"/>
    </source>
</evidence>
<keyword evidence="3 5" id="KW-0067">ATP-binding</keyword>
<dbReference type="Proteomes" id="UP000004416">
    <property type="component" value="Unassembled WGS sequence"/>
</dbReference>
<dbReference type="SMART" id="SM00382">
    <property type="entry name" value="AAA"/>
    <property type="match status" value="1"/>
</dbReference>
<dbReference type="GO" id="GO:0016887">
    <property type="term" value="F:ATP hydrolysis activity"/>
    <property type="evidence" value="ECO:0007669"/>
    <property type="project" value="InterPro"/>
</dbReference>
<proteinExistence type="predicted"/>
<dbReference type="PATRIC" id="fig|537010.4.peg.4014"/>
<name>G9XTJ5_DESHA</name>
<evidence type="ECO:0000256" key="2">
    <source>
        <dbReference type="ARBA" id="ARBA00022741"/>
    </source>
</evidence>
<dbReference type="Gene3D" id="3.40.50.300">
    <property type="entry name" value="P-loop containing nucleotide triphosphate hydrolases"/>
    <property type="match status" value="1"/>
</dbReference>
<dbReference type="InterPro" id="IPR003439">
    <property type="entry name" value="ABC_transporter-like_ATP-bd"/>
</dbReference>
<dbReference type="PROSITE" id="PS50893">
    <property type="entry name" value="ABC_TRANSPORTER_2"/>
    <property type="match status" value="1"/>
</dbReference>
<dbReference type="EMBL" id="AFZX01000109">
    <property type="protein sequence ID" value="EHL04996.1"/>
    <property type="molecule type" value="Genomic_DNA"/>
</dbReference>
<dbReference type="SUPFAM" id="SSF52540">
    <property type="entry name" value="P-loop containing nucleoside triphosphate hydrolases"/>
    <property type="match status" value="1"/>
</dbReference>
<accession>G9XTJ5</accession>
<dbReference type="InterPro" id="IPR027417">
    <property type="entry name" value="P-loop_NTPase"/>
</dbReference>
<evidence type="ECO:0000313" key="6">
    <source>
        <dbReference type="Proteomes" id="UP000004416"/>
    </source>
</evidence>